<comment type="function">
    <text evidence="6">Involved in transcription antitermination. Required for transcription of ribosomal RNA (rRNA) genes. Binds specifically to the boxA antiterminator sequence of the ribosomal RNA (rrn) operons.</text>
</comment>
<gene>
    <name evidence="6" type="primary">nusB</name>
    <name evidence="8" type="ORF">BJ979_002689</name>
</gene>
<dbReference type="GO" id="GO:0003723">
    <property type="term" value="F:RNA binding"/>
    <property type="evidence" value="ECO:0007669"/>
    <property type="project" value="UniProtKB-UniRule"/>
</dbReference>
<comment type="similarity">
    <text evidence="1 6">Belongs to the NusB family.</text>
</comment>
<feature type="domain" description="NusB/RsmB/TIM44" evidence="7">
    <location>
        <begin position="6"/>
        <end position="134"/>
    </location>
</feature>
<dbReference type="AlphaFoldDB" id="A0A852YC12"/>
<dbReference type="GO" id="GO:0005829">
    <property type="term" value="C:cytosol"/>
    <property type="evidence" value="ECO:0007669"/>
    <property type="project" value="TreeGrafter"/>
</dbReference>
<keyword evidence="4 6" id="KW-0805">Transcription regulation</keyword>
<dbReference type="GO" id="GO:0006353">
    <property type="term" value="P:DNA-templated transcription termination"/>
    <property type="evidence" value="ECO:0007669"/>
    <property type="project" value="UniProtKB-UniRule"/>
</dbReference>
<sequence length="153" mass="16771">MSARSKARKRAVDILYGADLRELPIWQLLGEEATRALDEPDRRASWEYARQIVEGVADNQTAIDRLISENAQGWTLDRMPVLDRAIARVGAWEILYNAEVPDAVAISEAVESATVHSTDDSAGFLNGLLAAIARLPKPEAAPHIELPVGDDQD</sequence>
<proteinExistence type="inferred from homology"/>
<name>A0A852YC12_9MICO</name>
<dbReference type="PANTHER" id="PTHR11078">
    <property type="entry name" value="N UTILIZATION SUBSTANCE PROTEIN B-RELATED"/>
    <property type="match status" value="1"/>
</dbReference>
<evidence type="ECO:0000259" key="7">
    <source>
        <dbReference type="Pfam" id="PF01029"/>
    </source>
</evidence>
<organism evidence="8 9">
    <name type="scientific">Schumannella luteola</name>
    <dbReference type="NCBI Taxonomy" id="472059"/>
    <lineage>
        <taxon>Bacteria</taxon>
        <taxon>Bacillati</taxon>
        <taxon>Actinomycetota</taxon>
        <taxon>Actinomycetes</taxon>
        <taxon>Micrococcales</taxon>
        <taxon>Microbacteriaceae</taxon>
        <taxon>Schumannella</taxon>
    </lineage>
</organism>
<accession>A0A852YC12</accession>
<dbReference type="Proteomes" id="UP000553888">
    <property type="component" value="Unassembled WGS sequence"/>
</dbReference>
<comment type="caution">
    <text evidence="8">The sequence shown here is derived from an EMBL/GenBank/DDBJ whole genome shotgun (WGS) entry which is preliminary data.</text>
</comment>
<dbReference type="EMBL" id="JACBZY010000001">
    <property type="protein sequence ID" value="NYH00064.1"/>
    <property type="molecule type" value="Genomic_DNA"/>
</dbReference>
<keyword evidence="5 6" id="KW-0804">Transcription</keyword>
<protein>
    <recommendedName>
        <fullName evidence="6">Transcription antitermination protein NusB</fullName>
    </recommendedName>
    <alternativeName>
        <fullName evidence="6">Antitermination factor NusB</fullName>
    </alternativeName>
</protein>
<dbReference type="InterPro" id="IPR006027">
    <property type="entry name" value="NusB_RsmB_TIM44"/>
</dbReference>
<dbReference type="Pfam" id="PF01029">
    <property type="entry name" value="NusB"/>
    <property type="match status" value="1"/>
</dbReference>
<evidence type="ECO:0000256" key="1">
    <source>
        <dbReference type="ARBA" id="ARBA00005952"/>
    </source>
</evidence>
<dbReference type="HAMAP" id="MF_00073">
    <property type="entry name" value="NusB"/>
    <property type="match status" value="1"/>
</dbReference>
<evidence type="ECO:0000256" key="3">
    <source>
        <dbReference type="ARBA" id="ARBA00022884"/>
    </source>
</evidence>
<keyword evidence="9" id="KW-1185">Reference proteome</keyword>
<evidence type="ECO:0000313" key="9">
    <source>
        <dbReference type="Proteomes" id="UP000553888"/>
    </source>
</evidence>
<keyword evidence="3 6" id="KW-0694">RNA-binding</keyword>
<dbReference type="PANTHER" id="PTHR11078:SF3">
    <property type="entry name" value="ANTITERMINATION NUSB DOMAIN-CONTAINING PROTEIN"/>
    <property type="match status" value="1"/>
</dbReference>
<evidence type="ECO:0000256" key="5">
    <source>
        <dbReference type="ARBA" id="ARBA00023163"/>
    </source>
</evidence>
<dbReference type="InterPro" id="IPR011605">
    <property type="entry name" value="NusB_fam"/>
</dbReference>
<evidence type="ECO:0000256" key="4">
    <source>
        <dbReference type="ARBA" id="ARBA00023015"/>
    </source>
</evidence>
<dbReference type="InterPro" id="IPR035926">
    <property type="entry name" value="NusB-like_sf"/>
</dbReference>
<evidence type="ECO:0000256" key="2">
    <source>
        <dbReference type="ARBA" id="ARBA00022814"/>
    </source>
</evidence>
<dbReference type="GO" id="GO:0031564">
    <property type="term" value="P:transcription antitermination"/>
    <property type="evidence" value="ECO:0007669"/>
    <property type="project" value="UniProtKB-KW"/>
</dbReference>
<reference evidence="8 9" key="1">
    <citation type="submission" date="2020-07" db="EMBL/GenBank/DDBJ databases">
        <title>Sequencing the genomes of 1000 actinobacteria strains.</title>
        <authorList>
            <person name="Klenk H.-P."/>
        </authorList>
    </citation>
    <scope>NUCLEOTIDE SEQUENCE [LARGE SCALE GENOMIC DNA]</scope>
    <source>
        <strain evidence="8 9">DSM 23141</strain>
    </source>
</reference>
<dbReference type="Gene3D" id="1.10.940.10">
    <property type="entry name" value="NusB-like"/>
    <property type="match status" value="1"/>
</dbReference>
<dbReference type="NCBIfam" id="TIGR01951">
    <property type="entry name" value="nusB"/>
    <property type="match status" value="1"/>
</dbReference>
<dbReference type="SUPFAM" id="SSF48013">
    <property type="entry name" value="NusB-like"/>
    <property type="match status" value="1"/>
</dbReference>
<keyword evidence="2 6" id="KW-0889">Transcription antitermination</keyword>
<evidence type="ECO:0000313" key="8">
    <source>
        <dbReference type="EMBL" id="NYH00064.1"/>
    </source>
</evidence>
<dbReference type="RefSeq" id="WP_179568657.1">
    <property type="nucleotide sequence ID" value="NZ_JACBZY010000001.1"/>
</dbReference>
<evidence type="ECO:0000256" key="6">
    <source>
        <dbReference type="HAMAP-Rule" id="MF_00073"/>
    </source>
</evidence>